<protein>
    <submittedName>
        <fullName evidence="2">N-acetyltransferase</fullName>
    </submittedName>
</protein>
<proteinExistence type="predicted"/>
<dbReference type="InterPro" id="IPR016181">
    <property type="entry name" value="Acyl_CoA_acyltransferase"/>
</dbReference>
<keyword evidence="3" id="KW-1185">Reference proteome</keyword>
<dbReference type="PANTHER" id="PTHR43792">
    <property type="entry name" value="GNAT FAMILY, PUTATIVE (AFU_ORTHOLOGUE AFUA_3G00765)-RELATED-RELATED"/>
    <property type="match status" value="1"/>
</dbReference>
<name>A0A368NET3_9GAMM</name>
<reference evidence="2 3" key="1">
    <citation type="submission" date="2018-07" db="EMBL/GenBank/DDBJ databases">
        <title>Corallincola holothuriorum sp. nov., a new facultative anaerobe isolated from sea cucumber Apostichopus japonicus.</title>
        <authorList>
            <person name="Xia H."/>
        </authorList>
    </citation>
    <scope>NUCLEOTIDE SEQUENCE [LARGE SCALE GENOMIC DNA]</scope>
    <source>
        <strain evidence="2 3">C4</strain>
    </source>
</reference>
<evidence type="ECO:0000259" key="1">
    <source>
        <dbReference type="PROSITE" id="PS51186"/>
    </source>
</evidence>
<dbReference type="PROSITE" id="PS51186">
    <property type="entry name" value="GNAT"/>
    <property type="match status" value="1"/>
</dbReference>
<dbReference type="InterPro" id="IPR051531">
    <property type="entry name" value="N-acetyltransferase"/>
</dbReference>
<evidence type="ECO:0000313" key="2">
    <source>
        <dbReference type="EMBL" id="RCU49157.1"/>
    </source>
</evidence>
<dbReference type="CDD" id="cd04301">
    <property type="entry name" value="NAT_SF"/>
    <property type="match status" value="1"/>
</dbReference>
<organism evidence="2 3">
    <name type="scientific">Corallincola holothuriorum</name>
    <dbReference type="NCBI Taxonomy" id="2282215"/>
    <lineage>
        <taxon>Bacteria</taxon>
        <taxon>Pseudomonadati</taxon>
        <taxon>Pseudomonadota</taxon>
        <taxon>Gammaproteobacteria</taxon>
        <taxon>Alteromonadales</taxon>
        <taxon>Psychromonadaceae</taxon>
        <taxon>Corallincola</taxon>
    </lineage>
</organism>
<accession>A0A368NET3</accession>
<gene>
    <name evidence="2" type="ORF">DU002_12440</name>
</gene>
<sequence>MTTRIETPRLIMREFTLEDVEAVFEFGTHAEVSRYTGDAGDMTTLADAEQVIRDVWLAEYQQYGYARYALVHKADNRVIGFCGLKYMPQFNAPDIGYRMLPEYWGQGIGLEAVAATLTYAKNQLGINHIVGEVVTENHASSKILMRLGFKHTEQYEKLGFTINRYDYKTQ</sequence>
<comment type="caution">
    <text evidence="2">The sequence shown here is derived from an EMBL/GenBank/DDBJ whole genome shotgun (WGS) entry which is preliminary data.</text>
</comment>
<dbReference type="GO" id="GO:0016747">
    <property type="term" value="F:acyltransferase activity, transferring groups other than amino-acyl groups"/>
    <property type="evidence" value="ECO:0007669"/>
    <property type="project" value="InterPro"/>
</dbReference>
<dbReference type="Proteomes" id="UP000252558">
    <property type="component" value="Unassembled WGS sequence"/>
</dbReference>
<keyword evidence="2" id="KW-0808">Transferase</keyword>
<dbReference type="InterPro" id="IPR000182">
    <property type="entry name" value="GNAT_dom"/>
</dbReference>
<dbReference type="EMBL" id="QPID01000007">
    <property type="protein sequence ID" value="RCU49157.1"/>
    <property type="molecule type" value="Genomic_DNA"/>
</dbReference>
<dbReference type="Pfam" id="PF13302">
    <property type="entry name" value="Acetyltransf_3"/>
    <property type="match status" value="1"/>
</dbReference>
<evidence type="ECO:0000313" key="3">
    <source>
        <dbReference type="Proteomes" id="UP000252558"/>
    </source>
</evidence>
<dbReference type="Gene3D" id="3.40.630.30">
    <property type="match status" value="1"/>
</dbReference>
<dbReference type="PANTHER" id="PTHR43792:SF1">
    <property type="entry name" value="N-ACETYLTRANSFERASE DOMAIN-CONTAINING PROTEIN"/>
    <property type="match status" value="1"/>
</dbReference>
<dbReference type="OrthoDB" id="9801656at2"/>
<dbReference type="AlphaFoldDB" id="A0A368NET3"/>
<dbReference type="RefSeq" id="WP_114338717.1">
    <property type="nucleotide sequence ID" value="NZ_QPID01000007.1"/>
</dbReference>
<feature type="domain" description="N-acetyltransferase" evidence="1">
    <location>
        <begin position="10"/>
        <end position="170"/>
    </location>
</feature>
<dbReference type="SUPFAM" id="SSF55729">
    <property type="entry name" value="Acyl-CoA N-acyltransferases (Nat)"/>
    <property type="match status" value="1"/>
</dbReference>